<dbReference type="PROSITE" id="PS50110">
    <property type="entry name" value="RESPONSE_REGULATORY"/>
    <property type="match status" value="1"/>
</dbReference>
<dbReference type="Proteomes" id="UP000280368">
    <property type="component" value="Unassembled WGS sequence"/>
</dbReference>
<dbReference type="InterPro" id="IPR001789">
    <property type="entry name" value="Sig_transdc_resp-reg_receiver"/>
</dbReference>
<gene>
    <name evidence="3" type="ORF">BC961_1917</name>
</gene>
<evidence type="ECO:0000313" key="4">
    <source>
        <dbReference type="Proteomes" id="UP000280368"/>
    </source>
</evidence>
<reference evidence="3 4" key="1">
    <citation type="submission" date="2018-10" db="EMBL/GenBank/DDBJ databases">
        <title>Genomic Encyclopedia of Archaeal and Bacterial Type Strains, Phase II (KMG-II): from individual species to whole genera.</title>
        <authorList>
            <person name="Goeker M."/>
        </authorList>
    </citation>
    <scope>NUCLEOTIDE SEQUENCE [LARGE SCALE GENOMIC DNA]</scope>
    <source>
        <strain evidence="3 4">DSM 19727</strain>
    </source>
</reference>
<protein>
    <submittedName>
        <fullName evidence="3">Response regulator receiver domain-containing protein</fullName>
    </submittedName>
</protein>
<dbReference type="Pfam" id="PF00072">
    <property type="entry name" value="Response_reg"/>
    <property type="match status" value="1"/>
</dbReference>
<dbReference type="Gene3D" id="3.40.50.2300">
    <property type="match status" value="1"/>
</dbReference>
<accession>A0A3L9ZU23</accession>
<comment type="caution">
    <text evidence="3">The sequence shown here is derived from an EMBL/GenBank/DDBJ whole genome shotgun (WGS) entry which is preliminary data.</text>
</comment>
<dbReference type="SUPFAM" id="SSF52172">
    <property type="entry name" value="CheY-like"/>
    <property type="match status" value="1"/>
</dbReference>
<dbReference type="RefSeq" id="WP_245980868.1">
    <property type="nucleotide sequence ID" value="NZ_CBCSGA010000009.1"/>
</dbReference>
<feature type="domain" description="Response regulatory" evidence="2">
    <location>
        <begin position="5"/>
        <end position="128"/>
    </location>
</feature>
<sequence>MANISILLVDDRVTILESIKGFFSDFEIKPTLYSACNEDEALSMLEGSCKVFPVPKIVLIDVNRTKDEGMHLLNTLRSHPDLKSMLVFVITNSVSQSNKLAALNLNIAGYIPITFGVQELNNCFSVLNDYWNIIEL</sequence>
<organism evidence="3 4">
    <name type="scientific">Flavobacterium weaverense</name>
    <dbReference type="NCBI Taxonomy" id="271156"/>
    <lineage>
        <taxon>Bacteria</taxon>
        <taxon>Pseudomonadati</taxon>
        <taxon>Bacteroidota</taxon>
        <taxon>Flavobacteriia</taxon>
        <taxon>Flavobacteriales</taxon>
        <taxon>Flavobacteriaceae</taxon>
        <taxon>Flavobacterium</taxon>
    </lineage>
</organism>
<feature type="modified residue" description="4-aspartylphosphate" evidence="1">
    <location>
        <position position="61"/>
    </location>
</feature>
<keyword evidence="4" id="KW-1185">Reference proteome</keyword>
<proteinExistence type="predicted"/>
<dbReference type="AlphaFoldDB" id="A0A3L9ZU23"/>
<evidence type="ECO:0000259" key="2">
    <source>
        <dbReference type="PROSITE" id="PS50110"/>
    </source>
</evidence>
<evidence type="ECO:0000313" key="3">
    <source>
        <dbReference type="EMBL" id="RMA76193.1"/>
    </source>
</evidence>
<keyword evidence="1" id="KW-0597">Phosphoprotein</keyword>
<dbReference type="EMBL" id="REFH01000009">
    <property type="protein sequence ID" value="RMA76193.1"/>
    <property type="molecule type" value="Genomic_DNA"/>
</dbReference>
<dbReference type="InterPro" id="IPR011006">
    <property type="entry name" value="CheY-like_superfamily"/>
</dbReference>
<dbReference type="GO" id="GO:0000160">
    <property type="term" value="P:phosphorelay signal transduction system"/>
    <property type="evidence" value="ECO:0007669"/>
    <property type="project" value="InterPro"/>
</dbReference>
<evidence type="ECO:0000256" key="1">
    <source>
        <dbReference type="PROSITE-ProRule" id="PRU00169"/>
    </source>
</evidence>
<name>A0A3L9ZU23_9FLAO</name>